<dbReference type="GeneID" id="17324110"/>
<evidence type="ECO:0000313" key="2">
    <source>
        <dbReference type="Proteomes" id="UP000012073"/>
    </source>
</evidence>
<sequence>MYVYVCVCMCMYELATCFRSSCALVLKSYKGIRE</sequence>
<name>R7QGN3_CHOCR</name>
<organism evidence="1 2">
    <name type="scientific">Chondrus crispus</name>
    <name type="common">Carrageen Irish moss</name>
    <name type="synonym">Polymorpha crispa</name>
    <dbReference type="NCBI Taxonomy" id="2769"/>
    <lineage>
        <taxon>Eukaryota</taxon>
        <taxon>Rhodophyta</taxon>
        <taxon>Florideophyceae</taxon>
        <taxon>Rhodymeniophycidae</taxon>
        <taxon>Gigartinales</taxon>
        <taxon>Gigartinaceae</taxon>
        <taxon>Chondrus</taxon>
    </lineage>
</organism>
<reference evidence="2" key="1">
    <citation type="journal article" date="2013" name="Proc. Natl. Acad. Sci. U.S.A.">
        <title>Genome structure and metabolic features in the red seaweed Chondrus crispus shed light on evolution of the Archaeplastida.</title>
        <authorList>
            <person name="Collen J."/>
            <person name="Porcel B."/>
            <person name="Carre W."/>
            <person name="Ball S.G."/>
            <person name="Chaparro C."/>
            <person name="Tonon T."/>
            <person name="Barbeyron T."/>
            <person name="Michel G."/>
            <person name="Noel B."/>
            <person name="Valentin K."/>
            <person name="Elias M."/>
            <person name="Artiguenave F."/>
            <person name="Arun A."/>
            <person name="Aury J.M."/>
            <person name="Barbosa-Neto J.F."/>
            <person name="Bothwell J.H."/>
            <person name="Bouget F.Y."/>
            <person name="Brillet L."/>
            <person name="Cabello-Hurtado F."/>
            <person name="Capella-Gutierrez S."/>
            <person name="Charrier B."/>
            <person name="Cladiere L."/>
            <person name="Cock J.M."/>
            <person name="Coelho S.M."/>
            <person name="Colleoni C."/>
            <person name="Czjzek M."/>
            <person name="Da Silva C."/>
            <person name="Delage L."/>
            <person name="Denoeud F."/>
            <person name="Deschamps P."/>
            <person name="Dittami S.M."/>
            <person name="Gabaldon T."/>
            <person name="Gachon C.M."/>
            <person name="Groisillier A."/>
            <person name="Herve C."/>
            <person name="Jabbari K."/>
            <person name="Katinka M."/>
            <person name="Kloareg B."/>
            <person name="Kowalczyk N."/>
            <person name="Labadie K."/>
            <person name="Leblanc C."/>
            <person name="Lopez P.J."/>
            <person name="McLachlan D.H."/>
            <person name="Meslet-Cladiere L."/>
            <person name="Moustafa A."/>
            <person name="Nehr Z."/>
            <person name="Nyvall Collen P."/>
            <person name="Panaud O."/>
            <person name="Partensky F."/>
            <person name="Poulain J."/>
            <person name="Rensing S.A."/>
            <person name="Rousvoal S."/>
            <person name="Samson G."/>
            <person name="Symeonidi A."/>
            <person name="Weissenbach J."/>
            <person name="Zambounis A."/>
            <person name="Wincker P."/>
            <person name="Boyen C."/>
        </authorList>
    </citation>
    <scope>NUCLEOTIDE SEQUENCE [LARGE SCALE GENOMIC DNA]</scope>
    <source>
        <strain evidence="2">cv. Stackhouse</strain>
    </source>
</reference>
<protein>
    <submittedName>
        <fullName evidence="1">Uncharacterized protein</fullName>
    </submittedName>
</protein>
<gene>
    <name evidence="1" type="ORF">CHC_T00004879001</name>
</gene>
<accession>R7QGN3</accession>
<dbReference type="EMBL" id="HG001789">
    <property type="protein sequence ID" value="CDF36565.1"/>
    <property type="molecule type" value="Genomic_DNA"/>
</dbReference>
<dbReference type="RefSeq" id="XP_005716384.1">
    <property type="nucleotide sequence ID" value="XM_005716327.1"/>
</dbReference>
<dbReference type="AlphaFoldDB" id="R7QGN3"/>
<keyword evidence="2" id="KW-1185">Reference proteome</keyword>
<dbReference type="Proteomes" id="UP000012073">
    <property type="component" value="Unassembled WGS sequence"/>
</dbReference>
<dbReference type="KEGG" id="ccp:CHC_T00004879001"/>
<evidence type="ECO:0000313" key="1">
    <source>
        <dbReference type="EMBL" id="CDF36565.1"/>
    </source>
</evidence>
<proteinExistence type="predicted"/>
<dbReference type="Gramene" id="CDF36565">
    <property type="protein sequence ID" value="CDF36565"/>
    <property type="gene ID" value="CHC_T00004879001"/>
</dbReference>